<accession>A0A2W4R3J3</accession>
<dbReference type="PANTHER" id="PTHR34504:SF2">
    <property type="entry name" value="UPF0150 PROTEIN SSL0259"/>
    <property type="match status" value="1"/>
</dbReference>
<sequence>MYKYETIIYWSKEDQCFIADVPELPGCMAHGTSPGEALSNAQEAIGLWLDTASEFGDSIPEPKGRRLVYA</sequence>
<dbReference type="EMBL" id="QJPH01000325">
    <property type="protein sequence ID" value="PZN78053.1"/>
    <property type="molecule type" value="Genomic_DNA"/>
</dbReference>
<feature type="domain" description="HicB-like antitoxin of toxin-antitoxin system" evidence="1">
    <location>
        <begin position="11"/>
        <end position="63"/>
    </location>
</feature>
<dbReference type="Proteomes" id="UP000249396">
    <property type="component" value="Unassembled WGS sequence"/>
</dbReference>
<gene>
    <name evidence="2" type="ORF">DM484_13560</name>
</gene>
<dbReference type="Pfam" id="PF15919">
    <property type="entry name" value="HicB_lk_antitox"/>
    <property type="match status" value="1"/>
</dbReference>
<dbReference type="PANTHER" id="PTHR34504">
    <property type="entry name" value="ANTITOXIN HICB"/>
    <property type="match status" value="1"/>
</dbReference>
<organism evidence="2 3">
    <name type="scientific">Candidatus Methylumidiphilus alinenensis</name>
    <dbReference type="NCBI Taxonomy" id="2202197"/>
    <lineage>
        <taxon>Bacteria</taxon>
        <taxon>Pseudomonadati</taxon>
        <taxon>Pseudomonadota</taxon>
        <taxon>Gammaproteobacteria</taxon>
        <taxon>Methylococcales</taxon>
        <taxon>Candidatus Methylumidiphilus</taxon>
    </lineage>
</organism>
<evidence type="ECO:0000259" key="1">
    <source>
        <dbReference type="Pfam" id="PF15919"/>
    </source>
</evidence>
<evidence type="ECO:0000313" key="3">
    <source>
        <dbReference type="Proteomes" id="UP000249396"/>
    </source>
</evidence>
<protein>
    <recommendedName>
        <fullName evidence="1">HicB-like antitoxin of toxin-antitoxin system domain-containing protein</fullName>
    </recommendedName>
</protein>
<reference evidence="2 3" key="1">
    <citation type="journal article" date="2018" name="Aquat. Microb. Ecol.">
        <title>Gammaproteobacterial methanotrophs dominate.</title>
        <authorList>
            <person name="Rissanen A.J."/>
            <person name="Saarenheimo J."/>
            <person name="Tiirola M."/>
            <person name="Peura S."/>
            <person name="Aalto S.L."/>
            <person name="Karvinen A."/>
            <person name="Nykanen H."/>
        </authorList>
    </citation>
    <scope>NUCLEOTIDE SEQUENCE [LARGE SCALE GENOMIC DNA]</scope>
    <source>
        <strain evidence="2">AMbin10</strain>
    </source>
</reference>
<dbReference type="InterPro" id="IPR035069">
    <property type="entry name" value="TTHA1013/TTHA0281-like"/>
</dbReference>
<dbReference type="SUPFAM" id="SSF143100">
    <property type="entry name" value="TTHA1013/TTHA0281-like"/>
    <property type="match status" value="1"/>
</dbReference>
<dbReference type="InterPro" id="IPR051404">
    <property type="entry name" value="TA_system_antitoxin"/>
</dbReference>
<dbReference type="InterPro" id="IPR031807">
    <property type="entry name" value="HicB-like"/>
</dbReference>
<comment type="caution">
    <text evidence="2">The sequence shown here is derived from an EMBL/GenBank/DDBJ whole genome shotgun (WGS) entry which is preliminary data.</text>
</comment>
<dbReference type="AlphaFoldDB" id="A0A2W4R3J3"/>
<proteinExistence type="predicted"/>
<name>A0A2W4R3J3_9GAMM</name>
<dbReference type="Gene3D" id="3.30.160.250">
    <property type="match status" value="1"/>
</dbReference>
<evidence type="ECO:0000313" key="2">
    <source>
        <dbReference type="EMBL" id="PZN78053.1"/>
    </source>
</evidence>